<organism evidence="2 3">
    <name type="scientific">Bombardia bombarda</name>
    <dbReference type="NCBI Taxonomy" id="252184"/>
    <lineage>
        <taxon>Eukaryota</taxon>
        <taxon>Fungi</taxon>
        <taxon>Dikarya</taxon>
        <taxon>Ascomycota</taxon>
        <taxon>Pezizomycotina</taxon>
        <taxon>Sordariomycetes</taxon>
        <taxon>Sordariomycetidae</taxon>
        <taxon>Sordariales</taxon>
        <taxon>Lasiosphaeriaceae</taxon>
        <taxon>Bombardia</taxon>
    </lineage>
</organism>
<gene>
    <name evidence="2" type="ORF">B0T17DRAFT_5069</name>
</gene>
<evidence type="ECO:0000256" key="1">
    <source>
        <dbReference type="SAM" id="MobiDB-lite"/>
    </source>
</evidence>
<name>A0AA40CDN5_9PEZI</name>
<evidence type="ECO:0000313" key="2">
    <source>
        <dbReference type="EMBL" id="KAK0634385.1"/>
    </source>
</evidence>
<evidence type="ECO:0000313" key="3">
    <source>
        <dbReference type="Proteomes" id="UP001174934"/>
    </source>
</evidence>
<keyword evidence="3" id="KW-1185">Reference proteome</keyword>
<reference evidence="2" key="1">
    <citation type="submission" date="2023-06" db="EMBL/GenBank/DDBJ databases">
        <title>Genome-scale phylogeny and comparative genomics of the fungal order Sordariales.</title>
        <authorList>
            <consortium name="Lawrence Berkeley National Laboratory"/>
            <person name="Hensen N."/>
            <person name="Bonometti L."/>
            <person name="Westerberg I."/>
            <person name="Brannstrom I.O."/>
            <person name="Guillou S."/>
            <person name="Cros-Aarteil S."/>
            <person name="Calhoun S."/>
            <person name="Haridas S."/>
            <person name="Kuo A."/>
            <person name="Mondo S."/>
            <person name="Pangilinan J."/>
            <person name="Riley R."/>
            <person name="LaButti K."/>
            <person name="Andreopoulos B."/>
            <person name="Lipzen A."/>
            <person name="Chen C."/>
            <person name="Yanf M."/>
            <person name="Daum C."/>
            <person name="Ng V."/>
            <person name="Clum A."/>
            <person name="Steindorff A."/>
            <person name="Ohm R."/>
            <person name="Martin F."/>
            <person name="Silar P."/>
            <person name="Natvig D."/>
            <person name="Lalanne C."/>
            <person name="Gautier V."/>
            <person name="Ament-velasquez S.L."/>
            <person name="Kruys A."/>
            <person name="Hutchinson M.I."/>
            <person name="Powell A.J."/>
            <person name="Barry K."/>
            <person name="Miller A.N."/>
            <person name="Grigoriev I.V."/>
            <person name="Debuchy R."/>
            <person name="Gladieux P."/>
            <person name="Thoren M.H."/>
            <person name="Johannesson H."/>
        </authorList>
    </citation>
    <scope>NUCLEOTIDE SEQUENCE</scope>
    <source>
        <strain evidence="2">SMH3391-2</strain>
    </source>
</reference>
<feature type="compositionally biased region" description="Basic and acidic residues" evidence="1">
    <location>
        <begin position="1"/>
        <end position="15"/>
    </location>
</feature>
<comment type="caution">
    <text evidence="2">The sequence shown here is derived from an EMBL/GenBank/DDBJ whole genome shotgun (WGS) entry which is preliminary data.</text>
</comment>
<protein>
    <submittedName>
        <fullName evidence="2">Uncharacterized protein</fullName>
    </submittedName>
</protein>
<sequence>MTEACDVYHESRDQQSSRTSLGYSDTADRSPRYRHDRRRNTIVGRPSLQWAEKVFPRPTIGQVGFQRLGGRTAPSAHYPLSVALSTWTLDGRSREKRNKRCGARLRLLHLRRSRRHRVSPICRRRFSSRMYITNQTGLCRQSNICSTGRRAKLPLLRQEAVLSSVVRPSCQVQCHPSLWPYWMTHDGVRKRARLCHWIGRHKPGPIFAHFDASL</sequence>
<accession>A0AA40CDN5</accession>
<proteinExistence type="predicted"/>
<dbReference type="AlphaFoldDB" id="A0AA40CDN5"/>
<dbReference type="EMBL" id="JAULSR010000001">
    <property type="protein sequence ID" value="KAK0634385.1"/>
    <property type="molecule type" value="Genomic_DNA"/>
</dbReference>
<dbReference type="Proteomes" id="UP001174934">
    <property type="component" value="Unassembled WGS sequence"/>
</dbReference>
<feature type="region of interest" description="Disordered" evidence="1">
    <location>
        <begin position="1"/>
        <end position="40"/>
    </location>
</feature>